<dbReference type="PANTHER" id="PTHR30482:SF10">
    <property type="entry name" value="HIGH-AFFINITY BRANCHED-CHAIN AMINO ACID TRANSPORT PROTEIN BRAE"/>
    <property type="match status" value="1"/>
</dbReference>
<dbReference type="Pfam" id="PF02653">
    <property type="entry name" value="BPD_transp_2"/>
    <property type="match status" value="1"/>
</dbReference>
<feature type="transmembrane region" description="Helical" evidence="6">
    <location>
        <begin position="131"/>
        <end position="153"/>
    </location>
</feature>
<dbReference type="PANTHER" id="PTHR30482">
    <property type="entry name" value="HIGH-AFFINITY BRANCHED-CHAIN AMINO ACID TRANSPORT SYSTEM PERMEASE"/>
    <property type="match status" value="1"/>
</dbReference>
<gene>
    <name evidence="7" type="ORF">GCM10007301_18410</name>
</gene>
<feature type="transmembrane region" description="Helical" evidence="6">
    <location>
        <begin position="21"/>
        <end position="42"/>
    </location>
</feature>
<reference evidence="7" key="1">
    <citation type="journal article" date="2014" name="Int. J. Syst. Evol. Microbiol.">
        <title>Complete genome sequence of Corynebacterium casei LMG S-19264T (=DSM 44701T), isolated from a smear-ripened cheese.</title>
        <authorList>
            <consortium name="US DOE Joint Genome Institute (JGI-PGF)"/>
            <person name="Walter F."/>
            <person name="Albersmeier A."/>
            <person name="Kalinowski J."/>
            <person name="Ruckert C."/>
        </authorList>
    </citation>
    <scope>NUCLEOTIDE SEQUENCE</scope>
    <source>
        <strain evidence="7">CCM 7897</strain>
    </source>
</reference>
<protein>
    <recommendedName>
        <fullName evidence="9">Branched-chain amino acid ABC transporter permease</fullName>
    </recommendedName>
</protein>
<evidence type="ECO:0000256" key="4">
    <source>
        <dbReference type="ARBA" id="ARBA00022989"/>
    </source>
</evidence>
<dbReference type="GO" id="GO:0005886">
    <property type="term" value="C:plasma membrane"/>
    <property type="evidence" value="ECO:0007669"/>
    <property type="project" value="UniProtKB-SubCell"/>
</dbReference>
<dbReference type="CDD" id="cd06581">
    <property type="entry name" value="TM_PBP1_LivM_like"/>
    <property type="match status" value="1"/>
</dbReference>
<evidence type="ECO:0000313" key="8">
    <source>
        <dbReference type="Proteomes" id="UP000606044"/>
    </source>
</evidence>
<feature type="transmembrane region" description="Helical" evidence="6">
    <location>
        <begin position="159"/>
        <end position="178"/>
    </location>
</feature>
<feature type="transmembrane region" description="Helical" evidence="6">
    <location>
        <begin position="295"/>
        <end position="317"/>
    </location>
</feature>
<evidence type="ECO:0000256" key="5">
    <source>
        <dbReference type="ARBA" id="ARBA00023136"/>
    </source>
</evidence>
<feature type="transmembrane region" description="Helical" evidence="6">
    <location>
        <begin position="185"/>
        <end position="203"/>
    </location>
</feature>
<evidence type="ECO:0000256" key="6">
    <source>
        <dbReference type="SAM" id="Phobius"/>
    </source>
</evidence>
<feature type="transmembrane region" description="Helical" evidence="6">
    <location>
        <begin position="103"/>
        <end position="124"/>
    </location>
</feature>
<proteinExistence type="predicted"/>
<dbReference type="EMBL" id="BMCT01000002">
    <property type="protein sequence ID" value="GGF59041.1"/>
    <property type="molecule type" value="Genomic_DNA"/>
</dbReference>
<keyword evidence="5 6" id="KW-0472">Membrane</keyword>
<evidence type="ECO:0000256" key="1">
    <source>
        <dbReference type="ARBA" id="ARBA00004651"/>
    </source>
</evidence>
<dbReference type="InterPro" id="IPR001851">
    <property type="entry name" value="ABC_transp_permease"/>
</dbReference>
<dbReference type="RefSeq" id="WP_188577709.1">
    <property type="nucleotide sequence ID" value="NZ_BMCT01000002.1"/>
</dbReference>
<dbReference type="AlphaFoldDB" id="A0A917BUD0"/>
<dbReference type="Proteomes" id="UP000606044">
    <property type="component" value="Unassembled WGS sequence"/>
</dbReference>
<keyword evidence="2" id="KW-1003">Cell membrane</keyword>
<feature type="transmembrane region" description="Helical" evidence="6">
    <location>
        <begin position="76"/>
        <end position="97"/>
    </location>
</feature>
<evidence type="ECO:0000256" key="3">
    <source>
        <dbReference type="ARBA" id="ARBA00022692"/>
    </source>
</evidence>
<comment type="caution">
    <text evidence="7">The sequence shown here is derived from an EMBL/GenBank/DDBJ whole genome shotgun (WGS) entry which is preliminary data.</text>
</comment>
<keyword evidence="4 6" id="KW-1133">Transmembrane helix</keyword>
<keyword evidence="8" id="KW-1185">Reference proteome</keyword>
<accession>A0A917BUD0</accession>
<organism evidence="7 8">
    <name type="scientific">Azorhizobium oxalatiphilum</name>
    <dbReference type="NCBI Taxonomy" id="980631"/>
    <lineage>
        <taxon>Bacteria</taxon>
        <taxon>Pseudomonadati</taxon>
        <taxon>Pseudomonadota</taxon>
        <taxon>Alphaproteobacteria</taxon>
        <taxon>Hyphomicrobiales</taxon>
        <taxon>Xanthobacteraceae</taxon>
        <taxon>Azorhizobium</taxon>
    </lineage>
</organism>
<keyword evidence="3 6" id="KW-0812">Transmembrane</keyword>
<reference evidence="7" key="2">
    <citation type="submission" date="2020-09" db="EMBL/GenBank/DDBJ databases">
        <authorList>
            <person name="Sun Q."/>
            <person name="Sedlacek I."/>
        </authorList>
    </citation>
    <scope>NUCLEOTIDE SEQUENCE</scope>
    <source>
        <strain evidence="7">CCM 7897</strain>
    </source>
</reference>
<feature type="transmembrane region" description="Helical" evidence="6">
    <location>
        <begin position="48"/>
        <end position="64"/>
    </location>
</feature>
<feature type="transmembrane region" description="Helical" evidence="6">
    <location>
        <begin position="329"/>
        <end position="355"/>
    </location>
</feature>
<dbReference type="GO" id="GO:0015658">
    <property type="term" value="F:branched-chain amino acid transmembrane transporter activity"/>
    <property type="evidence" value="ECO:0007669"/>
    <property type="project" value="InterPro"/>
</dbReference>
<comment type="subcellular location">
    <subcellularLocation>
        <location evidence="1">Cell membrane</location>
        <topology evidence="1">Multi-pass membrane protein</topology>
    </subcellularLocation>
</comment>
<dbReference type="InterPro" id="IPR043428">
    <property type="entry name" value="LivM-like"/>
</dbReference>
<feature type="transmembrane region" description="Helical" evidence="6">
    <location>
        <begin position="367"/>
        <end position="386"/>
    </location>
</feature>
<feature type="transmembrane region" description="Helical" evidence="6">
    <location>
        <begin position="241"/>
        <end position="262"/>
    </location>
</feature>
<evidence type="ECO:0008006" key="9">
    <source>
        <dbReference type="Google" id="ProtNLM"/>
    </source>
</evidence>
<sequence>MRSTNLDAAIATGAPPQARSLPGTAAAILVPLAAFGALAGLLQVHEQWETGLLVLAFLAALVLLDRSRAGRSLAEACRTQSGIASTSAVLAALALLWTFREDHYSLLMVATVALYAVAGVGLNIQMAFGGIANFAAAAFFSIGAYTAAVLAGHTGLPHLLVLAAGGVVSALIGVVMLLPVLRTRGHYVALVTIAFGVLLRTLLEVNDTFGGPQGMKIPGFAPFGSDFGDVATIAGFDVSFYLPYALAAAALFALAFLAGRMLERSWVGIAMDAVRTDEIAASAFGLSPARWKATAFLTGNVLIGVAGALYGMMNGFVNPNGAGFGESLIMLSIIVLGGLGNFWGAIVAGAVIIILPEKLQSIQEYRLLIFAVVVIAILRFRPGGILPRPLRTLGRQQGGAS</sequence>
<evidence type="ECO:0000256" key="2">
    <source>
        <dbReference type="ARBA" id="ARBA00022475"/>
    </source>
</evidence>
<evidence type="ECO:0000313" key="7">
    <source>
        <dbReference type="EMBL" id="GGF59041.1"/>
    </source>
</evidence>
<name>A0A917BUD0_9HYPH</name>